<dbReference type="InterPro" id="IPR051610">
    <property type="entry name" value="GPI/OXD"/>
</dbReference>
<dbReference type="AlphaFoldDB" id="A0A370KHN6"/>
<dbReference type="PANTHER" id="PTHR35848">
    <property type="entry name" value="OXALATE-BINDING PROTEIN"/>
    <property type="match status" value="1"/>
</dbReference>
<evidence type="ECO:0000256" key="1">
    <source>
        <dbReference type="ARBA" id="ARBA00022723"/>
    </source>
</evidence>
<dbReference type="PANTHER" id="PTHR35848:SF9">
    <property type="entry name" value="SLL1358 PROTEIN"/>
    <property type="match status" value="1"/>
</dbReference>
<dbReference type="SUPFAM" id="SSF51182">
    <property type="entry name" value="RmlC-like cupins"/>
    <property type="match status" value="1"/>
</dbReference>
<comment type="caution">
    <text evidence="4">The sequence shown here is derived from an EMBL/GenBank/DDBJ whole genome shotgun (WGS) entry which is preliminary data.</text>
</comment>
<dbReference type="Pfam" id="PF07883">
    <property type="entry name" value="Cupin_2"/>
    <property type="match status" value="1"/>
</dbReference>
<dbReference type="Gene3D" id="2.60.120.10">
    <property type="entry name" value="Jelly Rolls"/>
    <property type="match status" value="1"/>
</dbReference>
<dbReference type="Proteomes" id="UP000254939">
    <property type="component" value="Unassembled WGS sequence"/>
</dbReference>
<evidence type="ECO:0000313" key="4">
    <source>
        <dbReference type="EMBL" id="RDJ05046.1"/>
    </source>
</evidence>
<proteinExistence type="predicted"/>
<evidence type="ECO:0000313" key="5">
    <source>
        <dbReference type="Proteomes" id="UP000254939"/>
    </source>
</evidence>
<name>A0A370KHN6_9HYPH</name>
<evidence type="ECO:0000259" key="3">
    <source>
        <dbReference type="Pfam" id="PF07883"/>
    </source>
</evidence>
<dbReference type="EMBL" id="NAAC01000033">
    <property type="protein sequence ID" value="RDJ05046.1"/>
    <property type="molecule type" value="Genomic_DNA"/>
</dbReference>
<reference evidence="4 5" key="1">
    <citation type="submission" date="2017-03" db="EMBL/GenBank/DDBJ databases">
        <title>Genome analysis of Rhizobial strains effectives or ineffectives for nitrogen fixation isolated from bean seeds.</title>
        <authorList>
            <person name="Peralta H."/>
            <person name="Aguilar-Vera A."/>
            <person name="Mora Y."/>
            <person name="Vargas-Lagunas C."/>
            <person name="Girard L."/>
            <person name="Mora J."/>
        </authorList>
    </citation>
    <scope>NUCLEOTIDE SEQUENCE [LARGE SCALE GENOMIC DNA]</scope>
    <source>
        <strain evidence="4 5">CCGM3</strain>
    </source>
</reference>
<dbReference type="RefSeq" id="WP_210210063.1">
    <property type="nucleotide sequence ID" value="NZ_KZ857266.1"/>
</dbReference>
<feature type="region of interest" description="Disordered" evidence="2">
    <location>
        <begin position="1"/>
        <end position="22"/>
    </location>
</feature>
<protein>
    <recommendedName>
        <fullName evidence="3">Cupin type-2 domain-containing protein</fullName>
    </recommendedName>
</protein>
<keyword evidence="1" id="KW-0479">Metal-binding</keyword>
<sequence>MPESRIGSIASAPRTSSASYEGRIRPERFTGMTELRLAKPLSLTQFGVNQVRHEPGAWSSLRHWHAVEDEFIYVLEGNLTLVDDNGAHELGPGMFASFPGGEHNGHHVQNRSDQLGVFLSVGSRRPGEETIYYPDEDFGPIHK</sequence>
<accession>A0A370KHN6</accession>
<evidence type="ECO:0000256" key="2">
    <source>
        <dbReference type="SAM" id="MobiDB-lite"/>
    </source>
</evidence>
<gene>
    <name evidence="4" type="ORF">B5K06_26080</name>
</gene>
<dbReference type="InterPro" id="IPR013096">
    <property type="entry name" value="Cupin_2"/>
</dbReference>
<dbReference type="GO" id="GO:0046872">
    <property type="term" value="F:metal ion binding"/>
    <property type="evidence" value="ECO:0007669"/>
    <property type="project" value="UniProtKB-KW"/>
</dbReference>
<dbReference type="InterPro" id="IPR014710">
    <property type="entry name" value="RmlC-like_jellyroll"/>
</dbReference>
<feature type="domain" description="Cupin type-2" evidence="3">
    <location>
        <begin position="52"/>
        <end position="121"/>
    </location>
</feature>
<dbReference type="CDD" id="cd02224">
    <property type="entry name" value="cupin_SPO2919-like"/>
    <property type="match status" value="1"/>
</dbReference>
<organism evidence="4 5">
    <name type="scientific">Rhizobium grahamii</name>
    <dbReference type="NCBI Taxonomy" id="1120045"/>
    <lineage>
        <taxon>Bacteria</taxon>
        <taxon>Pseudomonadati</taxon>
        <taxon>Pseudomonadota</taxon>
        <taxon>Alphaproteobacteria</taxon>
        <taxon>Hyphomicrobiales</taxon>
        <taxon>Rhizobiaceae</taxon>
        <taxon>Rhizobium/Agrobacterium group</taxon>
        <taxon>Rhizobium</taxon>
    </lineage>
</organism>
<dbReference type="InterPro" id="IPR011051">
    <property type="entry name" value="RmlC_Cupin_sf"/>
</dbReference>